<dbReference type="GO" id="GO:0016787">
    <property type="term" value="F:hydrolase activity"/>
    <property type="evidence" value="ECO:0007669"/>
    <property type="project" value="UniProtKB-KW"/>
</dbReference>
<gene>
    <name evidence="8" type="ORF">llap_21816</name>
</gene>
<keyword evidence="4" id="KW-0255">Endonuclease</keyword>
<protein>
    <submittedName>
        <fullName evidence="8">Endogenous retrovirus group k member 19 pol</fullName>
    </submittedName>
</protein>
<feature type="domain" description="Murine leukemia virus integrase C-terminal" evidence="7">
    <location>
        <begin position="62"/>
        <end position="115"/>
    </location>
</feature>
<organism evidence="8 9">
    <name type="scientific">Limosa lapponica baueri</name>
    <dbReference type="NCBI Taxonomy" id="1758121"/>
    <lineage>
        <taxon>Eukaryota</taxon>
        <taxon>Metazoa</taxon>
        <taxon>Chordata</taxon>
        <taxon>Craniata</taxon>
        <taxon>Vertebrata</taxon>
        <taxon>Euteleostomi</taxon>
        <taxon>Archelosauria</taxon>
        <taxon>Archosauria</taxon>
        <taxon>Dinosauria</taxon>
        <taxon>Saurischia</taxon>
        <taxon>Theropoda</taxon>
        <taxon>Coelurosauria</taxon>
        <taxon>Aves</taxon>
        <taxon>Neognathae</taxon>
        <taxon>Neoaves</taxon>
        <taxon>Charadriiformes</taxon>
        <taxon>Scolopacidae</taxon>
        <taxon>Limosa</taxon>
    </lineage>
</organism>
<evidence type="ECO:0000313" key="9">
    <source>
        <dbReference type="Proteomes" id="UP000233556"/>
    </source>
</evidence>
<keyword evidence="5" id="KW-0378">Hydrolase</keyword>
<dbReference type="OrthoDB" id="9397170at2759"/>
<evidence type="ECO:0000259" key="7">
    <source>
        <dbReference type="Pfam" id="PF18697"/>
    </source>
</evidence>
<dbReference type="Pfam" id="PF18697">
    <property type="entry name" value="MLVIN_C"/>
    <property type="match status" value="1"/>
</dbReference>
<dbReference type="AlphaFoldDB" id="A0A2I0T252"/>
<evidence type="ECO:0000256" key="3">
    <source>
        <dbReference type="ARBA" id="ARBA00022722"/>
    </source>
</evidence>
<keyword evidence="1" id="KW-0808">Transferase</keyword>
<name>A0A2I0T252_LIMLA</name>
<dbReference type="EMBL" id="KZ523812">
    <property type="protein sequence ID" value="PKU27880.1"/>
    <property type="molecule type" value="Genomic_DNA"/>
</dbReference>
<evidence type="ECO:0000313" key="8">
    <source>
        <dbReference type="EMBL" id="PKU27880.1"/>
    </source>
</evidence>
<dbReference type="InterPro" id="IPR040643">
    <property type="entry name" value="MLVIN_C"/>
</dbReference>
<dbReference type="GO" id="GO:0016779">
    <property type="term" value="F:nucleotidyltransferase activity"/>
    <property type="evidence" value="ECO:0007669"/>
    <property type="project" value="UniProtKB-KW"/>
</dbReference>
<sequence>MDIPEEVLNAVSPLVWSSKIPGQAKNVTWVKTELKPGAHPNLSFLHGYLNQKTPLALDTPVHPLQPEETVYIRTWKDEELKERWKRPYTMLLKTYTAVKVNGINPSIHYTRVKKAPERDQNKRTSTPIGELKLQITRDS</sequence>
<evidence type="ECO:0000256" key="2">
    <source>
        <dbReference type="ARBA" id="ARBA00022695"/>
    </source>
</evidence>
<evidence type="ECO:0000256" key="5">
    <source>
        <dbReference type="ARBA" id="ARBA00022801"/>
    </source>
</evidence>
<dbReference type="GO" id="GO:0004519">
    <property type="term" value="F:endonuclease activity"/>
    <property type="evidence" value="ECO:0007669"/>
    <property type="project" value="UniProtKB-KW"/>
</dbReference>
<feature type="region of interest" description="Disordered" evidence="6">
    <location>
        <begin position="114"/>
        <end position="139"/>
    </location>
</feature>
<evidence type="ECO:0000256" key="4">
    <source>
        <dbReference type="ARBA" id="ARBA00022759"/>
    </source>
</evidence>
<reference evidence="9" key="1">
    <citation type="submission" date="2017-11" db="EMBL/GenBank/DDBJ databases">
        <authorList>
            <person name="Lima N.C."/>
            <person name="Parody-Merino A.M."/>
            <person name="Battley P.F."/>
            <person name="Fidler A.E."/>
            <person name="Prosdocimi F."/>
        </authorList>
    </citation>
    <scope>NUCLEOTIDE SEQUENCE [LARGE SCALE GENOMIC DNA]</scope>
</reference>
<keyword evidence="2" id="KW-0548">Nucleotidyltransferase</keyword>
<keyword evidence="9" id="KW-1185">Reference proteome</keyword>
<dbReference type="Gene3D" id="2.30.30.850">
    <property type="match status" value="1"/>
</dbReference>
<accession>A0A2I0T252</accession>
<proteinExistence type="predicted"/>
<evidence type="ECO:0000256" key="1">
    <source>
        <dbReference type="ARBA" id="ARBA00022679"/>
    </source>
</evidence>
<keyword evidence="3" id="KW-0540">Nuclease</keyword>
<evidence type="ECO:0000256" key="6">
    <source>
        <dbReference type="SAM" id="MobiDB-lite"/>
    </source>
</evidence>
<dbReference type="Proteomes" id="UP000233556">
    <property type="component" value="Unassembled WGS sequence"/>
</dbReference>
<reference evidence="9" key="2">
    <citation type="submission" date="2017-12" db="EMBL/GenBank/DDBJ databases">
        <title>Genome sequence of the Bar-tailed Godwit (Limosa lapponica baueri).</title>
        <authorList>
            <person name="Lima N.C.B."/>
            <person name="Parody-Merino A.M."/>
            <person name="Battley P.F."/>
            <person name="Fidler A.E."/>
            <person name="Prosdocimi F."/>
        </authorList>
    </citation>
    <scope>NUCLEOTIDE SEQUENCE [LARGE SCALE GENOMIC DNA]</scope>
</reference>